<feature type="chain" id="PRO_5014737887" description="YXWGXW repeat-containing protein" evidence="2">
    <location>
        <begin position="26"/>
        <end position="394"/>
    </location>
</feature>
<dbReference type="AlphaFoldDB" id="A0A2N9LNS3"/>
<dbReference type="InterPro" id="IPR024447">
    <property type="entry name" value="YXWGXW_rpt"/>
</dbReference>
<evidence type="ECO:0000256" key="2">
    <source>
        <dbReference type="SAM" id="SignalP"/>
    </source>
</evidence>
<evidence type="ECO:0008006" key="5">
    <source>
        <dbReference type="Google" id="ProtNLM"/>
    </source>
</evidence>
<evidence type="ECO:0000313" key="3">
    <source>
        <dbReference type="EMBL" id="SPE24901.1"/>
    </source>
</evidence>
<keyword evidence="2" id="KW-0732">Signal</keyword>
<proteinExistence type="predicted"/>
<reference evidence="4" key="1">
    <citation type="submission" date="2018-02" db="EMBL/GenBank/DDBJ databases">
        <authorList>
            <person name="Hausmann B."/>
        </authorList>
    </citation>
    <scope>NUCLEOTIDE SEQUENCE [LARGE SCALE GENOMIC DNA]</scope>
    <source>
        <strain evidence="4">Peat soil MAG SbA5</strain>
    </source>
</reference>
<evidence type="ECO:0000256" key="1">
    <source>
        <dbReference type="SAM" id="MobiDB-lite"/>
    </source>
</evidence>
<dbReference type="Pfam" id="PF12779">
    <property type="entry name" value="WXXGXW"/>
    <property type="match status" value="1"/>
</dbReference>
<feature type="compositionally biased region" description="Basic and acidic residues" evidence="1">
    <location>
        <begin position="346"/>
        <end position="363"/>
    </location>
</feature>
<feature type="compositionally biased region" description="Polar residues" evidence="1">
    <location>
        <begin position="371"/>
        <end position="387"/>
    </location>
</feature>
<protein>
    <recommendedName>
        <fullName evidence="5">YXWGXW repeat-containing protein</fullName>
    </recommendedName>
</protein>
<feature type="region of interest" description="Disordered" evidence="1">
    <location>
        <begin position="212"/>
        <end position="232"/>
    </location>
</feature>
<feature type="signal peptide" evidence="2">
    <location>
        <begin position="1"/>
        <end position="25"/>
    </location>
</feature>
<name>A0A2N9LNS3_9BACT</name>
<feature type="compositionally biased region" description="Polar residues" evidence="1">
    <location>
        <begin position="322"/>
        <end position="340"/>
    </location>
</feature>
<evidence type="ECO:0000313" key="4">
    <source>
        <dbReference type="Proteomes" id="UP000239735"/>
    </source>
</evidence>
<feature type="compositionally biased region" description="Low complexity" evidence="1">
    <location>
        <begin position="285"/>
        <end position="299"/>
    </location>
</feature>
<sequence length="394" mass="43064">MKNFLCRQSFVILLALSMIPAAAMAQVSVGIGIGVAIHTAPPPLPVYVQPPIPGDGYMWTPGYWGWGAAGYYWVPGVWVRPPMVGVLWTPGYLGFAGGAYGWHPGYWGPHIGFYGGVNYGFGYGGVGFVGGAWHGGAFAYNSAVMNVGAGVVHNTYIDRTVINNNTVINRTSFNGAGGVMARPTGMEQTAMNEHHFEPTGEQTQHFNAAAQDPGQRFSANGGHPGNVAMDSVNGRRYNQQGRIANGIRSGQLTAGESKNLENREAGLNQEIHNDRQANGGRLTPQERQQVNRQQNNMSRSIYDDKHNDQTAHYGNNEVGQRRYNQQQRIANGLNNGSMSAGQAGRVEQREQNINRSDAADRRANGGRLTPQERQNLNRRQNGASRQIYNDKHEK</sequence>
<dbReference type="EMBL" id="OKRB01000105">
    <property type="protein sequence ID" value="SPE24901.1"/>
    <property type="molecule type" value="Genomic_DNA"/>
</dbReference>
<organism evidence="3 4">
    <name type="scientific">Candidatus Sulfuritelmatomonas gaucii</name>
    <dbReference type="NCBI Taxonomy" id="2043161"/>
    <lineage>
        <taxon>Bacteria</taxon>
        <taxon>Pseudomonadati</taxon>
        <taxon>Acidobacteriota</taxon>
        <taxon>Terriglobia</taxon>
        <taxon>Terriglobales</taxon>
        <taxon>Acidobacteriaceae</taxon>
        <taxon>Candidatus Sulfuritelmatomonas</taxon>
    </lineage>
</organism>
<gene>
    <name evidence="3" type="ORF">SBA5_470022</name>
</gene>
<accession>A0A2N9LNS3</accession>
<feature type="region of interest" description="Disordered" evidence="1">
    <location>
        <begin position="271"/>
        <end position="394"/>
    </location>
</feature>
<dbReference type="OrthoDB" id="983175at2"/>
<dbReference type="Proteomes" id="UP000239735">
    <property type="component" value="Unassembled WGS sequence"/>
</dbReference>